<dbReference type="SUPFAM" id="SSF55781">
    <property type="entry name" value="GAF domain-like"/>
    <property type="match status" value="1"/>
</dbReference>
<dbReference type="Gene3D" id="1.10.10.10">
    <property type="entry name" value="Winged helix-like DNA-binding domain superfamily/Winged helix DNA-binding domain"/>
    <property type="match status" value="1"/>
</dbReference>
<dbReference type="InterPro" id="IPR005471">
    <property type="entry name" value="Tscrpt_reg_IclR_N"/>
</dbReference>
<keyword evidence="2" id="KW-0238">DNA-binding</keyword>
<evidence type="ECO:0000259" key="5">
    <source>
        <dbReference type="PROSITE" id="PS51078"/>
    </source>
</evidence>
<dbReference type="SUPFAM" id="SSF46785">
    <property type="entry name" value="Winged helix' DNA-binding domain"/>
    <property type="match status" value="1"/>
</dbReference>
<dbReference type="Pfam" id="PF09339">
    <property type="entry name" value="HTH_IclR"/>
    <property type="match status" value="1"/>
</dbReference>
<feature type="domain" description="HTH iclR-type" evidence="4">
    <location>
        <begin position="17"/>
        <end position="77"/>
    </location>
</feature>
<protein>
    <submittedName>
        <fullName evidence="6">IclR family transcriptional regulator</fullName>
    </submittedName>
</protein>
<dbReference type="InterPro" id="IPR029016">
    <property type="entry name" value="GAF-like_dom_sf"/>
</dbReference>
<dbReference type="PANTHER" id="PTHR30136">
    <property type="entry name" value="HELIX-TURN-HELIX TRANSCRIPTIONAL REGULATOR, ICLR FAMILY"/>
    <property type="match status" value="1"/>
</dbReference>
<evidence type="ECO:0000256" key="1">
    <source>
        <dbReference type="ARBA" id="ARBA00023015"/>
    </source>
</evidence>
<dbReference type="InterPro" id="IPR014757">
    <property type="entry name" value="Tscrpt_reg_IclR_C"/>
</dbReference>
<reference evidence="6" key="2">
    <citation type="submission" date="2022-05" db="EMBL/GenBank/DDBJ databases">
        <authorList>
            <person name="Kim J.-S."/>
            <person name="Lee K."/>
            <person name="Suh M."/>
            <person name="Eom M."/>
            <person name="Kim J.-S."/>
            <person name="Kim D.-S."/>
            <person name="Ko S.-H."/>
            <person name="Shin Y."/>
            <person name="Lee J.-S."/>
        </authorList>
    </citation>
    <scope>NUCLEOTIDE SEQUENCE</scope>
    <source>
        <strain evidence="6">N237</strain>
    </source>
</reference>
<organism evidence="6 7">
    <name type="scientific">Jatrophihabitans telluris</name>
    <dbReference type="NCBI Taxonomy" id="2038343"/>
    <lineage>
        <taxon>Bacteria</taxon>
        <taxon>Bacillati</taxon>
        <taxon>Actinomycetota</taxon>
        <taxon>Actinomycetes</taxon>
        <taxon>Jatrophihabitantales</taxon>
        <taxon>Jatrophihabitantaceae</taxon>
        <taxon>Jatrophihabitans</taxon>
    </lineage>
</organism>
<dbReference type="PROSITE" id="PS51078">
    <property type="entry name" value="ICLR_ED"/>
    <property type="match status" value="1"/>
</dbReference>
<evidence type="ECO:0000256" key="2">
    <source>
        <dbReference type="ARBA" id="ARBA00023125"/>
    </source>
</evidence>
<evidence type="ECO:0000256" key="3">
    <source>
        <dbReference type="ARBA" id="ARBA00023163"/>
    </source>
</evidence>
<dbReference type="Gene3D" id="3.30.450.40">
    <property type="match status" value="2"/>
</dbReference>
<dbReference type="PROSITE" id="PS51077">
    <property type="entry name" value="HTH_ICLR"/>
    <property type="match status" value="1"/>
</dbReference>
<dbReference type="EMBL" id="CP097332">
    <property type="protein sequence ID" value="UQX88747.1"/>
    <property type="molecule type" value="Genomic_DNA"/>
</dbReference>
<dbReference type="RefSeq" id="WP_249772458.1">
    <property type="nucleotide sequence ID" value="NZ_CP097332.1"/>
</dbReference>
<keyword evidence="7" id="KW-1185">Reference proteome</keyword>
<proteinExistence type="predicted"/>
<dbReference type="InterPro" id="IPR050707">
    <property type="entry name" value="HTH_MetabolicPath_Reg"/>
</dbReference>
<dbReference type="InterPro" id="IPR036390">
    <property type="entry name" value="WH_DNA-bd_sf"/>
</dbReference>
<evidence type="ECO:0000259" key="4">
    <source>
        <dbReference type="PROSITE" id="PS51077"/>
    </source>
</evidence>
<keyword evidence="3" id="KW-0804">Transcription</keyword>
<accession>A0ABY4QZV3</accession>
<dbReference type="InterPro" id="IPR036388">
    <property type="entry name" value="WH-like_DNA-bd_sf"/>
</dbReference>
<gene>
    <name evidence="6" type="ORF">M6D93_01795</name>
</gene>
<evidence type="ECO:0000313" key="7">
    <source>
        <dbReference type="Proteomes" id="UP001056336"/>
    </source>
</evidence>
<keyword evidence="1" id="KW-0805">Transcription regulation</keyword>
<dbReference type="Proteomes" id="UP001056336">
    <property type="component" value="Chromosome"/>
</dbReference>
<dbReference type="PANTHER" id="PTHR30136:SF24">
    <property type="entry name" value="HTH-TYPE TRANSCRIPTIONAL REPRESSOR ALLR"/>
    <property type="match status" value="1"/>
</dbReference>
<name>A0ABY4QZV3_9ACTN</name>
<feature type="domain" description="IclR-ED" evidence="5">
    <location>
        <begin position="78"/>
        <end position="226"/>
    </location>
</feature>
<evidence type="ECO:0000313" key="6">
    <source>
        <dbReference type="EMBL" id="UQX88747.1"/>
    </source>
</evidence>
<reference evidence="6" key="1">
    <citation type="journal article" date="2018" name="Int. J. Syst. Evol. Microbiol.">
        <title>Jatrophihabitans telluris sp. nov., isolated from sediment soil of lava forest wetlands and the emended description of the genus Jatrophihabitans.</title>
        <authorList>
            <person name="Lee K.C."/>
            <person name="Suh M.K."/>
            <person name="Eom M.K."/>
            <person name="Kim K.K."/>
            <person name="Kim J.S."/>
            <person name="Kim D.S."/>
            <person name="Ko S.H."/>
            <person name="Shin Y.K."/>
            <person name="Lee J.S."/>
        </authorList>
    </citation>
    <scope>NUCLEOTIDE SEQUENCE</scope>
    <source>
        <strain evidence="6">N237</strain>
    </source>
</reference>
<dbReference type="SMART" id="SM00346">
    <property type="entry name" value="HTH_ICLR"/>
    <property type="match status" value="1"/>
</dbReference>
<sequence>MIALTTNSTTINAGTSTRTVDRALALLSEVCAEESITLTEAARRAHLPASTALRLLRTLEGSGFVARDDEGSFGAGPRLIQLGATAIGRQTLVRISEPALHRIVAATGESAYLSIAGPNNTGIYVAMVEGTHSVRHTSWIGRSVPLENLAVGRALKNQAPSSDYVAERDRMEPDVTAIAAPIRRPGGVAGALSVLGPTYRIDDETMQHYGQIVASEARALGAQLGVEVDPDPEQETGT</sequence>
<dbReference type="Pfam" id="PF01614">
    <property type="entry name" value="IclR_C"/>
    <property type="match status" value="1"/>
</dbReference>